<evidence type="ECO:0000256" key="2">
    <source>
        <dbReference type="SAM" id="Phobius"/>
    </source>
</evidence>
<keyword evidence="2" id="KW-1133">Transmembrane helix</keyword>
<dbReference type="PANTHER" id="PTHR36347:SF1">
    <property type="entry name" value="EXPRESSED PROTEIN"/>
    <property type="match status" value="1"/>
</dbReference>
<comment type="caution">
    <text evidence="3">The sequence shown here is derived from an EMBL/GenBank/DDBJ whole genome shotgun (WGS) entry which is preliminary data.</text>
</comment>
<dbReference type="EMBL" id="CM035407">
    <property type="protein sequence ID" value="KAH7442762.1"/>
    <property type="molecule type" value="Genomic_DNA"/>
</dbReference>
<name>A0A8T2V5U9_CERRI</name>
<dbReference type="GO" id="GO:0009507">
    <property type="term" value="C:chloroplast"/>
    <property type="evidence" value="ECO:0007669"/>
    <property type="project" value="TreeGrafter"/>
</dbReference>
<reference evidence="3" key="1">
    <citation type="submission" date="2021-08" db="EMBL/GenBank/DDBJ databases">
        <title>WGS assembly of Ceratopteris richardii.</title>
        <authorList>
            <person name="Marchant D.B."/>
            <person name="Chen G."/>
            <person name="Jenkins J."/>
            <person name="Shu S."/>
            <person name="Leebens-Mack J."/>
            <person name="Grimwood J."/>
            <person name="Schmutz J."/>
            <person name="Soltis P."/>
            <person name="Soltis D."/>
            <person name="Chen Z.-H."/>
        </authorList>
    </citation>
    <scope>NUCLEOTIDE SEQUENCE</scope>
    <source>
        <strain evidence="3">Whitten #5841</strain>
        <tissue evidence="3">Leaf</tissue>
    </source>
</reference>
<evidence type="ECO:0000313" key="4">
    <source>
        <dbReference type="Proteomes" id="UP000825935"/>
    </source>
</evidence>
<keyword evidence="2" id="KW-0812">Transmembrane</keyword>
<dbReference type="AlphaFoldDB" id="A0A8T2V5U9"/>
<accession>A0A8T2V5U9</accession>
<gene>
    <name evidence="3" type="ORF">KP509_02G000100</name>
</gene>
<feature type="region of interest" description="Disordered" evidence="1">
    <location>
        <begin position="81"/>
        <end position="106"/>
    </location>
</feature>
<evidence type="ECO:0000256" key="1">
    <source>
        <dbReference type="SAM" id="MobiDB-lite"/>
    </source>
</evidence>
<keyword evidence="2" id="KW-0472">Membrane</keyword>
<dbReference type="Proteomes" id="UP000825935">
    <property type="component" value="Chromosome 2"/>
</dbReference>
<proteinExistence type="predicted"/>
<organism evidence="3 4">
    <name type="scientific">Ceratopteris richardii</name>
    <name type="common">Triangle waterfern</name>
    <dbReference type="NCBI Taxonomy" id="49495"/>
    <lineage>
        <taxon>Eukaryota</taxon>
        <taxon>Viridiplantae</taxon>
        <taxon>Streptophyta</taxon>
        <taxon>Embryophyta</taxon>
        <taxon>Tracheophyta</taxon>
        <taxon>Polypodiopsida</taxon>
        <taxon>Polypodiidae</taxon>
        <taxon>Polypodiales</taxon>
        <taxon>Pteridineae</taxon>
        <taxon>Pteridaceae</taxon>
        <taxon>Parkerioideae</taxon>
        <taxon>Ceratopteris</taxon>
    </lineage>
</organism>
<keyword evidence="4" id="KW-1185">Reference proteome</keyword>
<dbReference type="OMA" id="TMTIPEK"/>
<dbReference type="PANTHER" id="PTHR36347">
    <property type="entry name" value="EXPRESSED PROTEIN"/>
    <property type="match status" value="1"/>
</dbReference>
<sequence length="174" mass="19025">MESTSLGLRALPLPSLSRSCAVVPYSRSLCFSESSNCRITVSAQSVRILASASENSDSESNDGEVASSSLGLSVEEIEEKFRKRRRSSKGKRGEAKAQPKPQPKDFESMTLAEKAWELYVGEKGALYWLNKIAYAAIFVIVGGWVVFRFVGPALNLYQLESPLLPPDQVFGGSK</sequence>
<feature type="region of interest" description="Disordered" evidence="1">
    <location>
        <begin position="52"/>
        <end position="71"/>
    </location>
</feature>
<feature type="compositionally biased region" description="Basic and acidic residues" evidence="1">
    <location>
        <begin position="91"/>
        <end position="106"/>
    </location>
</feature>
<feature type="transmembrane region" description="Helical" evidence="2">
    <location>
        <begin position="132"/>
        <end position="151"/>
    </location>
</feature>
<protein>
    <submittedName>
        <fullName evidence="3">Uncharacterized protein</fullName>
    </submittedName>
</protein>
<evidence type="ECO:0000313" key="3">
    <source>
        <dbReference type="EMBL" id="KAH7442762.1"/>
    </source>
</evidence>
<dbReference type="OrthoDB" id="1925898at2759"/>